<dbReference type="Pfam" id="PF09712">
    <property type="entry name" value="PHA_synth_III_E"/>
    <property type="match status" value="1"/>
</dbReference>
<keyword evidence="3" id="KW-0583">PHB biosynthesis</keyword>
<dbReference type="Proteomes" id="UP000583454">
    <property type="component" value="Unassembled WGS sequence"/>
</dbReference>
<feature type="region of interest" description="Disordered" evidence="4">
    <location>
        <begin position="259"/>
        <end position="306"/>
    </location>
</feature>
<proteinExistence type="predicted"/>
<dbReference type="EMBL" id="JACHOP010000009">
    <property type="protein sequence ID" value="MBB5757770.1"/>
    <property type="molecule type" value="Genomic_DNA"/>
</dbReference>
<evidence type="ECO:0000256" key="4">
    <source>
        <dbReference type="SAM" id="MobiDB-lite"/>
    </source>
</evidence>
<reference evidence="5 6" key="1">
    <citation type="submission" date="2020-08" db="EMBL/GenBank/DDBJ databases">
        <title>Genomic Encyclopedia of Type Strains, Phase IV (KMG-IV): sequencing the most valuable type-strain genomes for metagenomic binning, comparative biology and taxonomic classification.</title>
        <authorList>
            <person name="Goeker M."/>
        </authorList>
    </citation>
    <scope>NUCLEOTIDE SEQUENCE [LARGE SCALE GENOMIC DNA]</scope>
    <source>
        <strain evidence="5 6">DSM 2163</strain>
    </source>
</reference>
<evidence type="ECO:0000256" key="3">
    <source>
        <dbReference type="ARBA" id="ARBA00022752"/>
    </source>
</evidence>
<organism evidence="5 6">
    <name type="scientific">Methylorubrum rhodinum</name>
    <dbReference type="NCBI Taxonomy" id="29428"/>
    <lineage>
        <taxon>Bacteria</taxon>
        <taxon>Pseudomonadati</taxon>
        <taxon>Pseudomonadota</taxon>
        <taxon>Alphaproteobacteria</taxon>
        <taxon>Hyphomicrobiales</taxon>
        <taxon>Methylobacteriaceae</taxon>
        <taxon>Methylorubrum</taxon>
    </lineage>
</organism>
<feature type="compositionally biased region" description="Basic and acidic residues" evidence="4">
    <location>
        <begin position="259"/>
        <end position="272"/>
    </location>
</feature>
<evidence type="ECO:0000313" key="5">
    <source>
        <dbReference type="EMBL" id="MBB5757770.1"/>
    </source>
</evidence>
<dbReference type="RefSeq" id="WP_183569616.1">
    <property type="nucleotide sequence ID" value="NZ_JACHOP010000009.1"/>
</dbReference>
<dbReference type="AlphaFoldDB" id="A0A840ZKD8"/>
<protein>
    <recommendedName>
        <fullName evidence="2">Poly(3-hydroxyalkanoate) polymerase subunit PhaE</fullName>
    </recommendedName>
</protein>
<comment type="caution">
    <text evidence="5">The sequence shown here is derived from an EMBL/GenBank/DDBJ whole genome shotgun (WGS) entry which is preliminary data.</text>
</comment>
<feature type="compositionally biased region" description="Low complexity" evidence="4">
    <location>
        <begin position="297"/>
        <end position="306"/>
    </location>
</feature>
<evidence type="ECO:0000256" key="1">
    <source>
        <dbReference type="ARBA" id="ARBA00004683"/>
    </source>
</evidence>
<dbReference type="GO" id="GO:0042619">
    <property type="term" value="P:poly-hydroxybutyrate biosynthetic process"/>
    <property type="evidence" value="ECO:0007669"/>
    <property type="project" value="UniProtKB-KW"/>
</dbReference>
<dbReference type="UniPathway" id="UPA00917"/>
<keyword evidence="6" id="KW-1185">Reference proteome</keyword>
<comment type="pathway">
    <text evidence="1">Biopolymer metabolism; poly-(R)-3-hydroxybutanoate biosynthesis.</text>
</comment>
<evidence type="ECO:0000313" key="6">
    <source>
        <dbReference type="Proteomes" id="UP000583454"/>
    </source>
</evidence>
<name>A0A840ZKD8_9HYPH</name>
<sequence length="306" mass="33257">MDPFETMRAMGDLWGRGAQSFWEAQRNMAGAMNTAMPGNLAMPDLAAMQKAQAAFEQSWASAQAIAANVTKGFDAAGQVARERADPIAAEVLAKVFDPRGWLSASNEIDEALNRMAQGPQLADLWTNERKFAALFAAWTALRRGNLEHNTIMLEAWTRATGAFARAVNARAEAGQPLESARALMTLWIETANDVLVETQRSDAFLRSQRETLKAATDLRLAQQAVAEVFAEMYGAPSRSEIDDVHRSLTDLRREVRALKRAERTRRTTENRTAENGTDGGGRADTRASAKPVGGGDAATTTEGTAE</sequence>
<evidence type="ECO:0000256" key="2">
    <source>
        <dbReference type="ARBA" id="ARBA00019066"/>
    </source>
</evidence>
<dbReference type="InterPro" id="IPR010123">
    <property type="entry name" value="PHA_synth_III_E"/>
</dbReference>
<gene>
    <name evidence="5" type="ORF">HNR00_002486</name>
</gene>
<accession>A0A840ZKD8</accession>